<sequence>MTAAHDPSLASGTKLLMANNIFDESFQHVPFSDWLDENKSIFRYAKPKSVYLARVQERREAYVARLCKRAEVPFFLPLVWNRRKNDWACLWPGQIAVSLATKKRLSWIETQSVVTQLERCNSSVLEQMRGIGVFNRRAFDGVLSELGPIAGKTVGEIAGPFSEARSKRISKIDDTRVKYTVEHLGRTVQAILPIEALRDRDQFVSLDEIYLGQGRRAAELDARVETLNAELIKYLQRHPDFLFQTSPHKFEEIIASLLVDMGFEIQFTPRGGGDGGKDILAAMKLPIGTLMTIVECKRYAPNSRVSSDIVERFMYTIDRKENASCGLIATTSFFAGEAKAMEEKFKWRLKLRDLESIRKWLSNYGKWTTDEKSGLFVPTQPKLI</sequence>
<dbReference type="InterPro" id="IPR007560">
    <property type="entry name" value="Restrct_endonuc_IV_Mrr"/>
</dbReference>
<organism evidence="2 3">
    <name type="scientific">Rhodopseudomonas palustris (strain BisB5)</name>
    <dbReference type="NCBI Taxonomy" id="316057"/>
    <lineage>
        <taxon>Bacteria</taxon>
        <taxon>Pseudomonadati</taxon>
        <taxon>Pseudomonadota</taxon>
        <taxon>Alphaproteobacteria</taxon>
        <taxon>Hyphomicrobiales</taxon>
        <taxon>Nitrobacteraceae</taxon>
        <taxon>Rhodopseudomonas</taxon>
    </lineage>
</organism>
<evidence type="ECO:0000313" key="2">
    <source>
        <dbReference type="EMBL" id="ABE41159.1"/>
    </source>
</evidence>
<dbReference type="PANTHER" id="PTHR30015:SF7">
    <property type="entry name" value="TYPE IV METHYL-DIRECTED RESTRICTION ENZYME ECOKMRR"/>
    <property type="match status" value="1"/>
</dbReference>
<dbReference type="GO" id="GO:0015666">
    <property type="term" value="F:restriction endodeoxyribonuclease activity"/>
    <property type="evidence" value="ECO:0007669"/>
    <property type="project" value="TreeGrafter"/>
</dbReference>
<gene>
    <name evidence="2" type="ordered locus">RPD_3938</name>
</gene>
<proteinExistence type="predicted"/>
<evidence type="ECO:0000259" key="1">
    <source>
        <dbReference type="Pfam" id="PF04471"/>
    </source>
</evidence>
<dbReference type="InterPro" id="IPR052906">
    <property type="entry name" value="Type_IV_Methyl-Rstrct_Enzyme"/>
</dbReference>
<dbReference type="AlphaFoldDB" id="Q131T0"/>
<accession>Q131T0</accession>
<dbReference type="EMBL" id="CP000283">
    <property type="protein sequence ID" value="ABE41159.1"/>
    <property type="molecule type" value="Genomic_DNA"/>
</dbReference>
<dbReference type="GO" id="GO:0009307">
    <property type="term" value="P:DNA restriction-modification system"/>
    <property type="evidence" value="ECO:0007669"/>
    <property type="project" value="InterPro"/>
</dbReference>
<dbReference type="InterPro" id="IPR011856">
    <property type="entry name" value="tRNA_endonuc-like_dom_sf"/>
</dbReference>
<dbReference type="GO" id="GO:0003677">
    <property type="term" value="F:DNA binding"/>
    <property type="evidence" value="ECO:0007669"/>
    <property type="project" value="InterPro"/>
</dbReference>
<dbReference type="SUPFAM" id="SSF52980">
    <property type="entry name" value="Restriction endonuclease-like"/>
    <property type="match status" value="1"/>
</dbReference>
<dbReference type="BioCyc" id="RPAL316057:RPD_RS22720-MONOMER"/>
<dbReference type="Pfam" id="PF04471">
    <property type="entry name" value="Mrr_cat"/>
    <property type="match status" value="1"/>
</dbReference>
<dbReference type="PANTHER" id="PTHR30015">
    <property type="entry name" value="MRR RESTRICTION SYSTEM PROTEIN"/>
    <property type="match status" value="1"/>
</dbReference>
<dbReference type="KEGG" id="rpd:RPD_3938"/>
<protein>
    <recommendedName>
        <fullName evidence="1">Restriction endonuclease type IV Mrr domain-containing protein</fullName>
    </recommendedName>
</protein>
<name>Q131T0_RHOPS</name>
<dbReference type="HOGENOM" id="CLU_719389_0_0_5"/>
<reference evidence="2 3" key="1">
    <citation type="submission" date="2006-03" db="EMBL/GenBank/DDBJ databases">
        <title>Complete sequence of Rhodopseudomonas palustris BisB5.</title>
        <authorList>
            <consortium name="US DOE Joint Genome Institute"/>
            <person name="Copeland A."/>
            <person name="Lucas S."/>
            <person name="Lapidus A."/>
            <person name="Barry K."/>
            <person name="Detter J.C."/>
            <person name="Glavina del Rio T."/>
            <person name="Hammon N."/>
            <person name="Israni S."/>
            <person name="Dalin E."/>
            <person name="Tice H."/>
            <person name="Pitluck S."/>
            <person name="Chain P."/>
            <person name="Malfatti S."/>
            <person name="Shin M."/>
            <person name="Vergez L."/>
            <person name="Schmutz J."/>
            <person name="Larimer F."/>
            <person name="Land M."/>
            <person name="Hauser L."/>
            <person name="Pelletier D.A."/>
            <person name="Kyrpides N."/>
            <person name="Lykidis A."/>
            <person name="Oda Y."/>
            <person name="Harwood C.S."/>
            <person name="Richardson P."/>
        </authorList>
    </citation>
    <scope>NUCLEOTIDE SEQUENCE [LARGE SCALE GENOMIC DNA]</scope>
    <source>
        <strain evidence="2 3">BisB5</strain>
    </source>
</reference>
<dbReference type="STRING" id="316057.RPD_3938"/>
<dbReference type="eggNOG" id="COG1715">
    <property type="taxonomic scope" value="Bacteria"/>
</dbReference>
<dbReference type="Gene3D" id="3.40.1350.10">
    <property type="match status" value="1"/>
</dbReference>
<dbReference type="InterPro" id="IPR011335">
    <property type="entry name" value="Restrct_endonuc-II-like"/>
</dbReference>
<evidence type="ECO:0000313" key="3">
    <source>
        <dbReference type="Proteomes" id="UP000001818"/>
    </source>
</evidence>
<dbReference type="Proteomes" id="UP000001818">
    <property type="component" value="Chromosome"/>
</dbReference>
<feature type="domain" description="Restriction endonuclease type IV Mrr" evidence="1">
    <location>
        <begin position="245"/>
        <end position="361"/>
    </location>
</feature>